<dbReference type="EMBL" id="JN882265">
    <property type="protein sequence ID" value="AFD04007.1"/>
    <property type="molecule type" value="Genomic_DNA"/>
</dbReference>
<accession>H9ABN7</accession>
<reference evidence="1 2" key="1">
    <citation type="journal article" date="2012" name="Nucleic Acids Res.">
        <title>Related haloarchaeal pleomorphic viruses contain different genome types.</title>
        <authorList>
            <person name="Sencilo A."/>
            <person name="Paulin L."/>
            <person name="Kellner S."/>
            <person name="Helm M."/>
            <person name="Roine E."/>
        </authorList>
    </citation>
    <scope>NUCLEOTIDE SEQUENCE [LARGE SCALE GENOMIC DNA]</scope>
</reference>
<dbReference type="RefSeq" id="YP_005454280.1">
    <property type="nucleotide sequence ID" value="NC_017088.1"/>
</dbReference>
<dbReference type="GeneID" id="11948266"/>
<name>H9ABN7_9VIRU</name>
<evidence type="ECO:0000313" key="1">
    <source>
        <dbReference type="EMBL" id="AFD04007.1"/>
    </source>
</evidence>
<dbReference type="KEGG" id="vg:11948266"/>
<dbReference type="Proteomes" id="UP000007572">
    <property type="component" value="Segment"/>
</dbReference>
<organism evidence="1 2">
    <name type="scientific">Halorubrum pleomorphic virus 3</name>
    <dbReference type="NCBI Taxonomy" id="1156720"/>
    <lineage>
        <taxon>Viruses</taxon>
        <taxon>Monodnaviria</taxon>
        <taxon>Trapavirae</taxon>
        <taxon>Saleviricota</taxon>
        <taxon>Huolimaviricetes</taxon>
        <taxon>Haloruvirales</taxon>
        <taxon>Pleolipoviridae</taxon>
        <taxon>Betapleolipovirus</taxon>
        <taxon>Betapleolipovirus kalvoae</taxon>
        <taxon>Betapleolipovirus HRPV3</taxon>
    </lineage>
</organism>
<protein>
    <submittedName>
        <fullName evidence="1">ORF8</fullName>
    </submittedName>
</protein>
<keyword evidence="2" id="KW-1185">Reference proteome</keyword>
<evidence type="ECO:0000313" key="2">
    <source>
        <dbReference type="Proteomes" id="UP000007572"/>
    </source>
</evidence>
<proteinExistence type="predicted"/>
<sequence>MSPISPSDRADPLEKLEFLLWAWARGDLLRPEPDRENRVSG</sequence>
<gene>
    <name evidence="1" type="primary">ORF8</name>
</gene>